<gene>
    <name evidence="1" type="ORF">DKG74_20530</name>
</gene>
<dbReference type="EMBL" id="QGLE01000021">
    <property type="protein sequence ID" value="PWR17677.1"/>
    <property type="molecule type" value="Genomic_DNA"/>
</dbReference>
<keyword evidence="2" id="KW-1185">Reference proteome</keyword>
<dbReference type="Proteomes" id="UP000245461">
    <property type="component" value="Unassembled WGS sequence"/>
</dbReference>
<protein>
    <recommendedName>
        <fullName evidence="3">HK97 gp10 family phage protein</fullName>
    </recommendedName>
</protein>
<proteinExistence type="predicted"/>
<accession>A0A317DSM5</accession>
<sequence>MAEEALVTAIHHNAEAIAAAFERAPEIVREEIEAGVYEASLLLERLVVEKTPTSGAGTLRESIGALPVVFTGAAWEGGVGTALAYAAPVEEGSKPHMPPLAPLMDWVKRRLGVAPDEIEGVAQAIAWKIFHEGTKAHHMFRDGFRAGEPQVREILAGRIDTALARIAA</sequence>
<dbReference type="AlphaFoldDB" id="A0A317DSM5"/>
<organism evidence="1 2">
    <name type="scientific">Zavarzinia aquatilis</name>
    <dbReference type="NCBI Taxonomy" id="2211142"/>
    <lineage>
        <taxon>Bacteria</taxon>
        <taxon>Pseudomonadati</taxon>
        <taxon>Pseudomonadota</taxon>
        <taxon>Alphaproteobacteria</taxon>
        <taxon>Rhodospirillales</taxon>
        <taxon>Zavarziniaceae</taxon>
        <taxon>Zavarzinia</taxon>
    </lineage>
</organism>
<evidence type="ECO:0008006" key="3">
    <source>
        <dbReference type="Google" id="ProtNLM"/>
    </source>
</evidence>
<evidence type="ECO:0000313" key="2">
    <source>
        <dbReference type="Proteomes" id="UP000245461"/>
    </source>
</evidence>
<comment type="caution">
    <text evidence="1">The sequence shown here is derived from an EMBL/GenBank/DDBJ whole genome shotgun (WGS) entry which is preliminary data.</text>
</comment>
<reference evidence="1 2" key="1">
    <citation type="submission" date="2018-05" db="EMBL/GenBank/DDBJ databases">
        <title>Zavarzinia sp. HR-AS.</title>
        <authorList>
            <person name="Lee Y."/>
            <person name="Jeon C.O."/>
        </authorList>
    </citation>
    <scope>NUCLEOTIDE SEQUENCE [LARGE SCALE GENOMIC DNA]</scope>
    <source>
        <strain evidence="1 2">HR-AS</strain>
    </source>
</reference>
<evidence type="ECO:0000313" key="1">
    <source>
        <dbReference type="EMBL" id="PWR17677.1"/>
    </source>
</evidence>
<name>A0A317DSM5_9PROT</name>